<dbReference type="Proteomes" id="UP001500967">
    <property type="component" value="Unassembled WGS sequence"/>
</dbReference>
<dbReference type="RefSeq" id="WP_344650995.1">
    <property type="nucleotide sequence ID" value="NZ_BAAAGX010000017.1"/>
</dbReference>
<evidence type="ECO:0000259" key="13">
    <source>
        <dbReference type="PROSITE" id="PS50109"/>
    </source>
</evidence>
<evidence type="ECO:0000256" key="4">
    <source>
        <dbReference type="ARBA" id="ARBA00022553"/>
    </source>
</evidence>
<evidence type="ECO:0000313" key="15">
    <source>
        <dbReference type="Proteomes" id="UP001500967"/>
    </source>
</evidence>
<keyword evidence="10 12" id="KW-0472">Membrane</keyword>
<dbReference type="Pfam" id="PF00512">
    <property type="entry name" value="HisKA"/>
    <property type="match status" value="1"/>
</dbReference>
<dbReference type="PROSITE" id="PS50109">
    <property type="entry name" value="HIS_KIN"/>
    <property type="match status" value="1"/>
</dbReference>
<dbReference type="SMART" id="SM00388">
    <property type="entry name" value="HisKA"/>
    <property type="match status" value="1"/>
</dbReference>
<keyword evidence="5" id="KW-0808">Transferase</keyword>
<evidence type="ECO:0000256" key="3">
    <source>
        <dbReference type="ARBA" id="ARBA00012438"/>
    </source>
</evidence>
<dbReference type="CDD" id="cd00082">
    <property type="entry name" value="HisKA"/>
    <property type="match status" value="1"/>
</dbReference>
<feature type="region of interest" description="Disordered" evidence="11">
    <location>
        <begin position="1"/>
        <end position="33"/>
    </location>
</feature>
<evidence type="ECO:0000256" key="12">
    <source>
        <dbReference type="SAM" id="Phobius"/>
    </source>
</evidence>
<dbReference type="PRINTS" id="PR00344">
    <property type="entry name" value="BCTRLSENSOR"/>
</dbReference>
<dbReference type="InterPro" id="IPR036890">
    <property type="entry name" value="HATPase_C_sf"/>
</dbReference>
<feature type="compositionally biased region" description="Basic residues" evidence="11">
    <location>
        <begin position="16"/>
        <end position="29"/>
    </location>
</feature>
<sequence>MVATPPLAPTAAGKTSGRRSGRLRKRKLTGKGTGTVGVRRSLRLLRWRLTVLYTVVAGCGLIALATLAVNTDNHLRETRLDNSMETRARTAVALVYFTDSGIQLQDIRQDEVATGSPQLVVLLGYPPERAVFASSDPALKVTASHLNGVAAQAIDLGGIVRTDGEDDRGHPTRLLAAPLYDNEGTAAGAVVVIGDPTDGDEEHEKLVAALILGCVTLVTLAALAGHALSGRSMRPAVDALERQEAFLADAAHDLRTPVATLRTLAEAALADPAQRSDLLPRAVALSARMGDIIDDLLTRARLNAGVQHLNKELLRLDLLVESIVDQLADPVGGPGARAQVTFHAEECTVRADAHLVTRAVANLVENALKHGHHPGVAPEVDVVVLRPGRITVSDRGPGIDPNVASALFGRFRSDGGSIGLGLSITLWAADLHGGKLTTAARPGGGAVFELVIPA</sequence>
<dbReference type="GO" id="GO:0005524">
    <property type="term" value="F:ATP binding"/>
    <property type="evidence" value="ECO:0007669"/>
    <property type="project" value="UniProtKB-KW"/>
</dbReference>
<keyword evidence="6 12" id="KW-0812">Transmembrane</keyword>
<feature type="transmembrane region" description="Helical" evidence="12">
    <location>
        <begin position="206"/>
        <end position="225"/>
    </location>
</feature>
<evidence type="ECO:0000256" key="1">
    <source>
        <dbReference type="ARBA" id="ARBA00000085"/>
    </source>
</evidence>
<dbReference type="Pfam" id="PF02518">
    <property type="entry name" value="HATPase_c"/>
    <property type="match status" value="1"/>
</dbReference>
<evidence type="ECO:0000256" key="8">
    <source>
        <dbReference type="ARBA" id="ARBA00022989"/>
    </source>
</evidence>
<dbReference type="InterPro" id="IPR036097">
    <property type="entry name" value="HisK_dim/P_sf"/>
</dbReference>
<feature type="domain" description="Histidine kinase" evidence="13">
    <location>
        <begin position="249"/>
        <end position="454"/>
    </location>
</feature>
<comment type="caution">
    <text evidence="14">The sequence shown here is derived from an EMBL/GenBank/DDBJ whole genome shotgun (WGS) entry which is preliminary data.</text>
</comment>
<keyword evidence="14" id="KW-0547">Nucleotide-binding</keyword>
<comment type="subcellular location">
    <subcellularLocation>
        <location evidence="2">Cell membrane</location>
    </subcellularLocation>
</comment>
<evidence type="ECO:0000256" key="7">
    <source>
        <dbReference type="ARBA" id="ARBA00022777"/>
    </source>
</evidence>
<evidence type="ECO:0000256" key="10">
    <source>
        <dbReference type="ARBA" id="ARBA00023136"/>
    </source>
</evidence>
<evidence type="ECO:0000256" key="11">
    <source>
        <dbReference type="SAM" id="MobiDB-lite"/>
    </source>
</evidence>
<proteinExistence type="predicted"/>
<evidence type="ECO:0000256" key="2">
    <source>
        <dbReference type="ARBA" id="ARBA00004236"/>
    </source>
</evidence>
<dbReference type="InterPro" id="IPR003661">
    <property type="entry name" value="HisK_dim/P_dom"/>
</dbReference>
<dbReference type="EC" id="2.7.13.3" evidence="3"/>
<keyword evidence="7" id="KW-0418">Kinase</keyword>
<dbReference type="EMBL" id="BAAAGX010000017">
    <property type="protein sequence ID" value="GAA0256001.1"/>
    <property type="molecule type" value="Genomic_DNA"/>
</dbReference>
<protein>
    <recommendedName>
        <fullName evidence="3">histidine kinase</fullName>
        <ecNumber evidence="3">2.7.13.3</ecNumber>
    </recommendedName>
</protein>
<dbReference type="Gene3D" id="3.30.565.10">
    <property type="entry name" value="Histidine kinase-like ATPase, C-terminal domain"/>
    <property type="match status" value="1"/>
</dbReference>
<keyword evidence="8 12" id="KW-1133">Transmembrane helix</keyword>
<dbReference type="CDD" id="cd00075">
    <property type="entry name" value="HATPase"/>
    <property type="match status" value="1"/>
</dbReference>
<dbReference type="InterPro" id="IPR004358">
    <property type="entry name" value="Sig_transdc_His_kin-like_C"/>
</dbReference>
<dbReference type="Gene3D" id="1.10.287.130">
    <property type="match status" value="1"/>
</dbReference>
<dbReference type="SUPFAM" id="SSF55874">
    <property type="entry name" value="ATPase domain of HSP90 chaperone/DNA topoisomerase II/histidine kinase"/>
    <property type="match status" value="1"/>
</dbReference>
<keyword evidence="14" id="KW-0067">ATP-binding</keyword>
<evidence type="ECO:0000256" key="6">
    <source>
        <dbReference type="ARBA" id="ARBA00022692"/>
    </source>
</evidence>
<name>A0ABN0UN18_9ACTN</name>
<dbReference type="PANTHER" id="PTHR45436">
    <property type="entry name" value="SENSOR HISTIDINE KINASE YKOH"/>
    <property type="match status" value="1"/>
</dbReference>
<evidence type="ECO:0000256" key="5">
    <source>
        <dbReference type="ARBA" id="ARBA00022679"/>
    </source>
</evidence>
<dbReference type="SMART" id="SM00387">
    <property type="entry name" value="HATPase_c"/>
    <property type="match status" value="1"/>
</dbReference>
<keyword evidence="15" id="KW-1185">Reference proteome</keyword>
<comment type="catalytic activity">
    <reaction evidence="1">
        <text>ATP + protein L-histidine = ADP + protein N-phospho-L-histidine.</text>
        <dbReference type="EC" id="2.7.13.3"/>
    </reaction>
</comment>
<keyword evidence="4" id="KW-0597">Phosphoprotein</keyword>
<dbReference type="InterPro" id="IPR005467">
    <property type="entry name" value="His_kinase_dom"/>
</dbReference>
<dbReference type="SUPFAM" id="SSF47384">
    <property type="entry name" value="Homodimeric domain of signal transducing histidine kinase"/>
    <property type="match status" value="1"/>
</dbReference>
<dbReference type="InterPro" id="IPR050428">
    <property type="entry name" value="TCS_sensor_his_kinase"/>
</dbReference>
<accession>A0ABN0UN18</accession>
<dbReference type="InterPro" id="IPR003594">
    <property type="entry name" value="HATPase_dom"/>
</dbReference>
<organism evidence="14 15">
    <name type="scientific">Cryptosporangium japonicum</name>
    <dbReference type="NCBI Taxonomy" id="80872"/>
    <lineage>
        <taxon>Bacteria</taxon>
        <taxon>Bacillati</taxon>
        <taxon>Actinomycetota</taxon>
        <taxon>Actinomycetes</taxon>
        <taxon>Cryptosporangiales</taxon>
        <taxon>Cryptosporangiaceae</taxon>
        <taxon>Cryptosporangium</taxon>
    </lineage>
</organism>
<keyword evidence="9" id="KW-0902">Two-component regulatory system</keyword>
<feature type="transmembrane region" description="Helical" evidence="12">
    <location>
        <begin position="49"/>
        <end position="69"/>
    </location>
</feature>
<gene>
    <name evidence="14" type="ORF">GCM10009539_46550</name>
</gene>
<dbReference type="PANTHER" id="PTHR45436:SF5">
    <property type="entry name" value="SENSOR HISTIDINE KINASE TRCS"/>
    <property type="match status" value="1"/>
</dbReference>
<evidence type="ECO:0000313" key="14">
    <source>
        <dbReference type="EMBL" id="GAA0256001.1"/>
    </source>
</evidence>
<reference evidence="14 15" key="1">
    <citation type="journal article" date="2019" name="Int. J. Syst. Evol. Microbiol.">
        <title>The Global Catalogue of Microorganisms (GCM) 10K type strain sequencing project: providing services to taxonomists for standard genome sequencing and annotation.</title>
        <authorList>
            <consortium name="The Broad Institute Genomics Platform"/>
            <consortium name="The Broad Institute Genome Sequencing Center for Infectious Disease"/>
            <person name="Wu L."/>
            <person name="Ma J."/>
        </authorList>
    </citation>
    <scope>NUCLEOTIDE SEQUENCE [LARGE SCALE GENOMIC DNA]</scope>
    <source>
        <strain evidence="14 15">JCM 10425</strain>
    </source>
</reference>
<evidence type="ECO:0000256" key="9">
    <source>
        <dbReference type="ARBA" id="ARBA00023012"/>
    </source>
</evidence>